<dbReference type="GO" id="GO:0016301">
    <property type="term" value="F:kinase activity"/>
    <property type="evidence" value="ECO:0007669"/>
    <property type="project" value="UniProtKB-KW"/>
</dbReference>
<dbReference type="PROSITE" id="PS50950">
    <property type="entry name" value="ZF_THAP"/>
    <property type="match status" value="1"/>
</dbReference>
<dbReference type="InterPro" id="IPR038441">
    <property type="entry name" value="THAP_Znf_sf"/>
</dbReference>
<proteinExistence type="predicted"/>
<evidence type="ECO:0000313" key="8">
    <source>
        <dbReference type="Proteomes" id="UP000078542"/>
    </source>
</evidence>
<protein>
    <submittedName>
        <fullName evidence="7">52 kDa repressor of the inhibitor of the protein kinase</fullName>
    </submittedName>
</protein>
<reference evidence="7 8" key="1">
    <citation type="submission" date="2016-03" db="EMBL/GenBank/DDBJ databases">
        <title>Cyphomyrmex costatus WGS genome.</title>
        <authorList>
            <person name="Nygaard S."/>
            <person name="Hu H."/>
            <person name="Boomsma J."/>
            <person name="Zhang G."/>
        </authorList>
    </citation>
    <scope>NUCLEOTIDE SEQUENCE [LARGE SCALE GENOMIC DNA]</scope>
    <source>
        <strain evidence="7">MS0001</strain>
        <tissue evidence="7">Whole body</tissue>
    </source>
</reference>
<dbReference type="SMART" id="SM00980">
    <property type="entry name" value="THAP"/>
    <property type="match status" value="1"/>
</dbReference>
<dbReference type="GO" id="GO:0008270">
    <property type="term" value="F:zinc ion binding"/>
    <property type="evidence" value="ECO:0007669"/>
    <property type="project" value="UniProtKB-KW"/>
</dbReference>
<keyword evidence="2 5" id="KW-0863">Zinc-finger</keyword>
<keyword evidence="1" id="KW-0479">Metal-binding</keyword>
<keyword evidence="8" id="KW-1185">Reference proteome</keyword>
<keyword evidence="3" id="KW-0862">Zinc</keyword>
<keyword evidence="4 5" id="KW-0238">DNA-binding</keyword>
<dbReference type="InterPro" id="IPR006612">
    <property type="entry name" value="THAP_Znf"/>
</dbReference>
<keyword evidence="7" id="KW-0808">Transferase</keyword>
<dbReference type="PANTHER" id="PTHR46600:SF11">
    <property type="entry name" value="THAP DOMAIN-CONTAINING PROTEIN 10"/>
    <property type="match status" value="1"/>
</dbReference>
<name>A0A151IHW3_9HYME</name>
<dbReference type="Proteomes" id="UP000078542">
    <property type="component" value="Unassembled WGS sequence"/>
</dbReference>
<organism evidence="7 8">
    <name type="scientific">Cyphomyrmex costatus</name>
    <dbReference type="NCBI Taxonomy" id="456900"/>
    <lineage>
        <taxon>Eukaryota</taxon>
        <taxon>Metazoa</taxon>
        <taxon>Ecdysozoa</taxon>
        <taxon>Arthropoda</taxon>
        <taxon>Hexapoda</taxon>
        <taxon>Insecta</taxon>
        <taxon>Pterygota</taxon>
        <taxon>Neoptera</taxon>
        <taxon>Endopterygota</taxon>
        <taxon>Hymenoptera</taxon>
        <taxon>Apocrita</taxon>
        <taxon>Aculeata</taxon>
        <taxon>Formicoidea</taxon>
        <taxon>Formicidae</taxon>
        <taxon>Myrmicinae</taxon>
        <taxon>Cyphomyrmex</taxon>
    </lineage>
</organism>
<evidence type="ECO:0000256" key="2">
    <source>
        <dbReference type="ARBA" id="ARBA00022771"/>
    </source>
</evidence>
<dbReference type="GO" id="GO:0043565">
    <property type="term" value="F:sequence-specific DNA binding"/>
    <property type="evidence" value="ECO:0007669"/>
    <property type="project" value="InterPro"/>
</dbReference>
<feature type="domain" description="THAP-type" evidence="6">
    <location>
        <begin position="1"/>
        <end position="86"/>
    </location>
</feature>
<dbReference type="InterPro" id="IPR026516">
    <property type="entry name" value="THAP1/10"/>
</dbReference>
<dbReference type="EMBL" id="KQ977561">
    <property type="protein sequence ID" value="KYN02001.1"/>
    <property type="molecule type" value="Genomic_DNA"/>
</dbReference>
<dbReference type="PANTHER" id="PTHR46600">
    <property type="entry name" value="THAP DOMAIN-CONTAINING"/>
    <property type="match status" value="1"/>
</dbReference>
<dbReference type="SMART" id="SM00692">
    <property type="entry name" value="DM3"/>
    <property type="match status" value="1"/>
</dbReference>
<evidence type="ECO:0000256" key="1">
    <source>
        <dbReference type="ARBA" id="ARBA00022723"/>
    </source>
</evidence>
<dbReference type="AlphaFoldDB" id="A0A151IHW3"/>
<dbReference type="Gene3D" id="6.20.210.20">
    <property type="entry name" value="THAP domain"/>
    <property type="match status" value="1"/>
</dbReference>
<keyword evidence="7" id="KW-0418">Kinase</keyword>
<evidence type="ECO:0000256" key="4">
    <source>
        <dbReference type="ARBA" id="ARBA00023125"/>
    </source>
</evidence>
<gene>
    <name evidence="7" type="ORF">ALC62_07197</name>
</gene>
<evidence type="ECO:0000256" key="5">
    <source>
        <dbReference type="PROSITE-ProRule" id="PRU00309"/>
    </source>
</evidence>
<accession>A0A151IHW3</accession>
<sequence length="154" mass="18024">MKRGGYSCTMNNCSNISGRERNISFFYFPKDPDRAKLWLEKCNRKINTTPENLHKNYKVCGNHFKSSMFLNDLKNRLQPHAIPEPMRNDNESSVNDATFNLNDKSEENTSISDNNNHLINNVYEEDHVESVFMYNISTLKQSQRFPIIPRAKIF</sequence>
<evidence type="ECO:0000313" key="7">
    <source>
        <dbReference type="EMBL" id="KYN02001.1"/>
    </source>
</evidence>
<dbReference type="SUPFAM" id="SSF57716">
    <property type="entry name" value="Glucocorticoid receptor-like (DNA-binding domain)"/>
    <property type="match status" value="1"/>
</dbReference>
<evidence type="ECO:0000256" key="3">
    <source>
        <dbReference type="ARBA" id="ARBA00022833"/>
    </source>
</evidence>
<evidence type="ECO:0000259" key="6">
    <source>
        <dbReference type="PROSITE" id="PS50950"/>
    </source>
</evidence>
<dbReference type="STRING" id="456900.A0A151IHW3"/>
<dbReference type="Pfam" id="PF05485">
    <property type="entry name" value="THAP"/>
    <property type="match status" value="1"/>
</dbReference>